<dbReference type="InterPro" id="IPR018490">
    <property type="entry name" value="cNMP-bd_dom_sf"/>
</dbReference>
<dbReference type="AlphaFoldDB" id="A0A9X1ZZ13"/>
<keyword evidence="3" id="KW-1185">Reference proteome</keyword>
<name>A0A9X1ZZ13_9FLAO</name>
<dbReference type="Gene3D" id="2.60.120.10">
    <property type="entry name" value="Jelly Rolls"/>
    <property type="match status" value="1"/>
</dbReference>
<gene>
    <name evidence="2" type="ORF">L1967_18710</name>
</gene>
<evidence type="ECO:0000313" key="2">
    <source>
        <dbReference type="EMBL" id="MCL6220328.1"/>
    </source>
</evidence>
<dbReference type="CDD" id="cd00038">
    <property type="entry name" value="CAP_ED"/>
    <property type="match status" value="1"/>
</dbReference>
<feature type="domain" description="Cyclic nucleotide-binding" evidence="1">
    <location>
        <begin position="1"/>
        <end position="96"/>
    </location>
</feature>
<protein>
    <submittedName>
        <fullName evidence="2">Crp/Fnr family transcriptional regulator</fullName>
    </submittedName>
</protein>
<evidence type="ECO:0000259" key="1">
    <source>
        <dbReference type="PROSITE" id="PS50042"/>
    </source>
</evidence>
<sequence>MVIQTIQKKEYLITPGKAGDFIAFVNSGVLRYFIGKDGSEYNIDFHLEATFASAYSSFLTGKPAIGYLQALEDSQLLMLSKKNYDALLSENTEAYKFAKFISDDYFLRKCKRQTSLLMDSAIERYRLLLETYPGIEQKVPQYQIASYLGIEPESLSRIKPLT</sequence>
<dbReference type="InterPro" id="IPR014710">
    <property type="entry name" value="RmlC-like_jellyroll"/>
</dbReference>
<dbReference type="EMBL" id="JAKHSK010000037">
    <property type="protein sequence ID" value="MCL6220328.1"/>
    <property type="molecule type" value="Genomic_DNA"/>
</dbReference>
<dbReference type="Proteomes" id="UP001139521">
    <property type="component" value="Unassembled WGS sequence"/>
</dbReference>
<dbReference type="PROSITE" id="PS50042">
    <property type="entry name" value="CNMP_BINDING_3"/>
    <property type="match status" value="1"/>
</dbReference>
<proteinExistence type="predicted"/>
<dbReference type="Pfam" id="PF00027">
    <property type="entry name" value="cNMP_binding"/>
    <property type="match status" value="1"/>
</dbReference>
<accession>A0A9X1ZZ13</accession>
<organism evidence="2 3">
    <name type="scientific">Zunongwangia pacifica</name>
    <dbReference type="NCBI Taxonomy" id="2911062"/>
    <lineage>
        <taxon>Bacteria</taxon>
        <taxon>Pseudomonadati</taxon>
        <taxon>Bacteroidota</taxon>
        <taxon>Flavobacteriia</taxon>
        <taxon>Flavobacteriales</taxon>
        <taxon>Flavobacteriaceae</taxon>
        <taxon>Zunongwangia</taxon>
    </lineage>
</organism>
<evidence type="ECO:0000313" key="3">
    <source>
        <dbReference type="Proteomes" id="UP001139521"/>
    </source>
</evidence>
<dbReference type="InterPro" id="IPR000595">
    <property type="entry name" value="cNMP-bd_dom"/>
</dbReference>
<comment type="caution">
    <text evidence="2">The sequence shown here is derived from an EMBL/GenBank/DDBJ whole genome shotgun (WGS) entry which is preliminary data.</text>
</comment>
<dbReference type="RefSeq" id="WP_249603029.1">
    <property type="nucleotide sequence ID" value="NZ_JAKHSK010000037.1"/>
</dbReference>
<dbReference type="SUPFAM" id="SSF51206">
    <property type="entry name" value="cAMP-binding domain-like"/>
    <property type="match status" value="1"/>
</dbReference>
<reference evidence="2" key="1">
    <citation type="submission" date="2022-01" db="EMBL/GenBank/DDBJ databases">
        <title>Genome sequencing of Zunongwangia sp. M21534 genome.</title>
        <authorList>
            <person name="Chen Y."/>
            <person name="Dong C."/>
            <person name="Shao Z."/>
        </authorList>
    </citation>
    <scope>NUCLEOTIDE SEQUENCE</scope>
    <source>
        <strain evidence="2">MCCC M21534</strain>
    </source>
</reference>